<gene>
    <name evidence="3" type="ORF">CPY51_05360</name>
</gene>
<dbReference type="InterPro" id="IPR037401">
    <property type="entry name" value="SnoaL-like"/>
</dbReference>
<comment type="caution">
    <text evidence="3">The sequence shown here is derived from an EMBL/GenBank/DDBJ whole genome shotgun (WGS) entry which is preliminary data.</text>
</comment>
<feature type="transmembrane region" description="Helical" evidence="1">
    <location>
        <begin position="42"/>
        <end position="64"/>
    </location>
</feature>
<protein>
    <recommendedName>
        <fullName evidence="2">SnoaL-like domain-containing protein</fullName>
    </recommendedName>
</protein>
<feature type="domain" description="SnoaL-like" evidence="2">
    <location>
        <begin position="87"/>
        <end position="217"/>
    </location>
</feature>
<keyword evidence="4" id="KW-1185">Reference proteome</keyword>
<organism evidence="3 4">
    <name type="scientific">Rhizobium tubonense</name>
    <dbReference type="NCBI Taxonomy" id="484088"/>
    <lineage>
        <taxon>Bacteria</taxon>
        <taxon>Pseudomonadati</taxon>
        <taxon>Pseudomonadota</taxon>
        <taxon>Alphaproteobacteria</taxon>
        <taxon>Hyphomicrobiales</taxon>
        <taxon>Rhizobiaceae</taxon>
        <taxon>Rhizobium/Agrobacterium group</taxon>
        <taxon>Rhizobium</taxon>
    </lineage>
</organism>
<dbReference type="SUPFAM" id="SSF54427">
    <property type="entry name" value="NTF2-like"/>
    <property type="match status" value="1"/>
</dbReference>
<accession>A0A2W4CYR2</accession>
<evidence type="ECO:0000259" key="2">
    <source>
        <dbReference type="Pfam" id="PF13577"/>
    </source>
</evidence>
<keyword evidence="1" id="KW-1133">Transmembrane helix</keyword>
<keyword evidence="1" id="KW-0812">Transmembrane</keyword>
<dbReference type="EMBL" id="PCDP01000006">
    <property type="protein sequence ID" value="PZM15908.1"/>
    <property type="molecule type" value="Genomic_DNA"/>
</dbReference>
<evidence type="ECO:0000313" key="3">
    <source>
        <dbReference type="EMBL" id="PZM15908.1"/>
    </source>
</evidence>
<sequence>MLRGRISARIIDQMPGFSNEIKMQCTPEEVMMVRLCARSVKSLVKIFTLLLGFGIMLGGTAIAASCVDKMNPAWLPPRANIVNPAPADRQAIMDLIHSYSWALDEKNTAAFAELFISDAQYEACSGGGALQLVKTTSTSDLQGYISDILSDLGARQARHFESNTLLHQNKDGSVNGKTTLLVTLQWPDREVPEPDYTAVMQETFVKDKEGLWRFSKLTLITDTPGVQARAR</sequence>
<keyword evidence="1" id="KW-0472">Membrane</keyword>
<dbReference type="Pfam" id="PF13577">
    <property type="entry name" value="SnoaL_4"/>
    <property type="match status" value="1"/>
</dbReference>
<evidence type="ECO:0000313" key="4">
    <source>
        <dbReference type="Proteomes" id="UP000248925"/>
    </source>
</evidence>
<dbReference type="Proteomes" id="UP000248925">
    <property type="component" value="Unassembled WGS sequence"/>
</dbReference>
<name>A0A2W4CYR2_9HYPH</name>
<dbReference type="InterPro" id="IPR032710">
    <property type="entry name" value="NTF2-like_dom_sf"/>
</dbReference>
<reference evidence="3 4" key="1">
    <citation type="journal article" date="2018" name="Sci. Rep.">
        <title>Rhizobium tumorigenes sp. nov., a novel plant tumorigenic bacterium isolated from cane gall tumors on thornless blackberry.</title>
        <authorList>
            <person name="Kuzmanovi N."/>
            <person name="Smalla K."/>
            <person name="Gronow S."/>
            <person name="PuBawska J."/>
        </authorList>
    </citation>
    <scope>NUCLEOTIDE SEQUENCE [LARGE SCALE GENOMIC DNA]</scope>
    <source>
        <strain evidence="3 4">CCBAU 85046</strain>
    </source>
</reference>
<evidence type="ECO:0000256" key="1">
    <source>
        <dbReference type="SAM" id="Phobius"/>
    </source>
</evidence>
<dbReference type="Gene3D" id="3.10.450.50">
    <property type="match status" value="1"/>
</dbReference>
<dbReference type="AlphaFoldDB" id="A0A2W4CYR2"/>
<proteinExistence type="predicted"/>